<organism evidence="1 2">
    <name type="scientific">Ileibacterium valens</name>
    <dbReference type="NCBI Taxonomy" id="1862668"/>
    <lineage>
        <taxon>Bacteria</taxon>
        <taxon>Bacillati</taxon>
        <taxon>Bacillota</taxon>
        <taxon>Erysipelotrichia</taxon>
        <taxon>Erysipelotrichales</taxon>
        <taxon>Erysipelotrichaceae</taxon>
        <taxon>Ileibacterium</taxon>
    </lineage>
</organism>
<dbReference type="AlphaFoldDB" id="A0A1U7NI75"/>
<dbReference type="EMBL" id="MPJW01000071">
    <property type="protein sequence ID" value="OLU41914.1"/>
    <property type="molecule type" value="Genomic_DNA"/>
</dbReference>
<dbReference type="Proteomes" id="UP000186341">
    <property type="component" value="Unassembled WGS sequence"/>
</dbReference>
<name>A0A1U7NI75_9FIRM</name>
<reference evidence="1 2" key="1">
    <citation type="submission" date="2016-11" db="EMBL/GenBank/DDBJ databases">
        <title>Description of two novel members of the family Erysipelotrichaceae: Ileibacterium lipovorans gen. nov., sp. nov. and Dubosiella newyorkensis, gen. nov., sp. nov.</title>
        <authorList>
            <person name="Cox L.M."/>
            <person name="Sohn J."/>
            <person name="Tyrrell K.L."/>
            <person name="Citron D.M."/>
            <person name="Lawson P.A."/>
            <person name="Patel N.B."/>
            <person name="Iizumi T."/>
            <person name="Perez-Perez G.I."/>
            <person name="Goldstein E.J."/>
            <person name="Blaser M.J."/>
        </authorList>
    </citation>
    <scope>NUCLEOTIDE SEQUENCE [LARGE SCALE GENOMIC DNA]</scope>
    <source>
        <strain evidence="1 2">NYU-BL-A3</strain>
    </source>
</reference>
<evidence type="ECO:0000313" key="1">
    <source>
        <dbReference type="EMBL" id="OLU41914.1"/>
    </source>
</evidence>
<comment type="caution">
    <text evidence="1">The sequence shown here is derived from an EMBL/GenBank/DDBJ whole genome shotgun (WGS) entry which is preliminary data.</text>
</comment>
<keyword evidence="2" id="KW-1185">Reference proteome</keyword>
<protein>
    <submittedName>
        <fullName evidence="1">Uncharacterized protein</fullName>
    </submittedName>
</protein>
<proteinExistence type="predicted"/>
<evidence type="ECO:0000313" key="2">
    <source>
        <dbReference type="Proteomes" id="UP000186341"/>
    </source>
</evidence>
<sequence length="64" mass="7234">MDLILQYSKYPASIRSYSAAKSVITIYSLKADSDGTVFFFFFSNGGISLKQSLYIIGKYDRHPI</sequence>
<gene>
    <name evidence="1" type="ORF">BO222_02520</name>
</gene>
<accession>A0A1U7NI75</accession>